<evidence type="ECO:0000256" key="2">
    <source>
        <dbReference type="SAM" id="Phobius"/>
    </source>
</evidence>
<dbReference type="eggNOG" id="COG3712">
    <property type="taxonomic scope" value="Bacteria"/>
</dbReference>
<keyword evidence="4" id="KW-1185">Reference proteome</keyword>
<keyword evidence="2" id="KW-1133">Transmembrane helix</keyword>
<dbReference type="AlphaFoldDB" id="L0DQR2"/>
<dbReference type="HOGENOM" id="CLU_482235_0_0_0"/>
<feature type="region of interest" description="Disordered" evidence="1">
    <location>
        <begin position="79"/>
        <end position="100"/>
    </location>
</feature>
<proteinExistence type="predicted"/>
<dbReference type="OrthoDB" id="292867at2"/>
<dbReference type="Pfam" id="PF13385">
    <property type="entry name" value="Laminin_G_3"/>
    <property type="match status" value="1"/>
</dbReference>
<dbReference type="EMBL" id="CP003364">
    <property type="protein sequence ID" value="AGA31300.1"/>
    <property type="molecule type" value="Genomic_DNA"/>
</dbReference>
<dbReference type="PANTHER" id="PTHR30273">
    <property type="entry name" value="PERIPLASMIC SIGNAL SENSOR AND SIGMA FACTOR ACTIVATOR FECR-RELATED"/>
    <property type="match status" value="1"/>
</dbReference>
<dbReference type="Proteomes" id="UP000010798">
    <property type="component" value="Chromosome"/>
</dbReference>
<evidence type="ECO:0000313" key="4">
    <source>
        <dbReference type="Proteomes" id="UP000010798"/>
    </source>
</evidence>
<accession>L0DQR2</accession>
<gene>
    <name evidence="3" type="ordered locus">Sinac_7257</name>
</gene>
<sequence length="565" mass="62484">MMDSDLRDLLSVWLGKDLDAARGAELLVRLREDEVFRQAFIDEIDMLGRLKAAQSAEPRWLRLEDELGWGTTKQAMRATHENGVAQQRDDSPRPRPPRRRSWGRAMAAALLLLAAGSAIWYWPRGPRTAPATANRPFPKVDALTGLAMVLKLDGVGWEPTDEPHPAEGDLLPAGRYRFGSGRATLSMLTGVLLFVEGPADVELLSADKVLCRQGRLRARVPAGAEGFQVSGPSSVLVDLGTEFGVNVEADGKMQGRIFEGKLEAALLSATGIPLRSYSLNSTKANATKAVEINPQDGHITAITASEDFISSSVLTAPALTLEAGYPAAILRSRPWGYWRFESLADGAIPNEIPERPPLHATGPIRLAGPPDQNRCVEFRANQDPQFLTLQGIWHPTWRPGYAVELWCLSEAISHTTLASMVTPADTDHHVFLMELTSRNRLTLHKPASVRFLHRWPPGWEGGDNAYSQDPYVPYRWHHVVSQINGDRMELFVDGKPTSPLSISAEHSELPCQFILGRLTTQPGSGISIDRPFVGRMDEVALYERPLTVEEIREHHRLGAGQFRQR</sequence>
<name>L0DQR2_SINAD</name>
<dbReference type="STRING" id="886293.Sinac_7257"/>
<evidence type="ECO:0000313" key="3">
    <source>
        <dbReference type="EMBL" id="AGA31300.1"/>
    </source>
</evidence>
<keyword evidence="2" id="KW-0812">Transmembrane</keyword>
<dbReference type="SUPFAM" id="SSF49899">
    <property type="entry name" value="Concanavalin A-like lectins/glucanases"/>
    <property type="match status" value="1"/>
</dbReference>
<reference evidence="3 4" key="1">
    <citation type="submission" date="2012-02" db="EMBL/GenBank/DDBJ databases">
        <title>Complete sequence of chromosome of Singulisphaera acidiphila DSM 18658.</title>
        <authorList>
            <consortium name="US DOE Joint Genome Institute (JGI-PGF)"/>
            <person name="Lucas S."/>
            <person name="Copeland A."/>
            <person name="Lapidus A."/>
            <person name="Glavina del Rio T."/>
            <person name="Dalin E."/>
            <person name="Tice H."/>
            <person name="Bruce D."/>
            <person name="Goodwin L."/>
            <person name="Pitluck S."/>
            <person name="Peters L."/>
            <person name="Ovchinnikova G."/>
            <person name="Chertkov O."/>
            <person name="Kyrpides N."/>
            <person name="Mavromatis K."/>
            <person name="Ivanova N."/>
            <person name="Brettin T."/>
            <person name="Detter J.C."/>
            <person name="Han C."/>
            <person name="Larimer F."/>
            <person name="Land M."/>
            <person name="Hauser L."/>
            <person name="Markowitz V."/>
            <person name="Cheng J.-F."/>
            <person name="Hugenholtz P."/>
            <person name="Woyke T."/>
            <person name="Wu D."/>
            <person name="Tindall B."/>
            <person name="Pomrenke H."/>
            <person name="Brambilla E."/>
            <person name="Klenk H.-P."/>
            <person name="Eisen J.A."/>
        </authorList>
    </citation>
    <scope>NUCLEOTIDE SEQUENCE [LARGE SCALE GENOMIC DNA]</scope>
    <source>
        <strain evidence="4">ATCC BAA-1392 / DSM 18658 / VKM B-2454 / MOB10</strain>
    </source>
</reference>
<feature type="transmembrane region" description="Helical" evidence="2">
    <location>
        <begin position="102"/>
        <end position="122"/>
    </location>
</feature>
<dbReference type="GO" id="GO:0016989">
    <property type="term" value="F:sigma factor antagonist activity"/>
    <property type="evidence" value="ECO:0007669"/>
    <property type="project" value="TreeGrafter"/>
</dbReference>
<organism evidence="3 4">
    <name type="scientific">Singulisphaera acidiphila (strain ATCC BAA-1392 / DSM 18658 / VKM B-2454 / MOB10)</name>
    <dbReference type="NCBI Taxonomy" id="886293"/>
    <lineage>
        <taxon>Bacteria</taxon>
        <taxon>Pseudomonadati</taxon>
        <taxon>Planctomycetota</taxon>
        <taxon>Planctomycetia</taxon>
        <taxon>Isosphaerales</taxon>
        <taxon>Isosphaeraceae</taxon>
        <taxon>Singulisphaera</taxon>
    </lineage>
</organism>
<dbReference type="InterPro" id="IPR013320">
    <property type="entry name" value="ConA-like_dom_sf"/>
</dbReference>
<dbReference type="PANTHER" id="PTHR30273:SF2">
    <property type="entry name" value="PROTEIN FECR"/>
    <property type="match status" value="1"/>
</dbReference>
<dbReference type="KEGG" id="saci:Sinac_7257"/>
<dbReference type="RefSeq" id="WP_015250369.1">
    <property type="nucleotide sequence ID" value="NC_019892.1"/>
</dbReference>
<keyword evidence="2" id="KW-0472">Membrane</keyword>
<dbReference type="Gene3D" id="2.60.120.200">
    <property type="match status" value="1"/>
</dbReference>
<protein>
    <submittedName>
        <fullName evidence="3">FecR protein</fullName>
    </submittedName>
</protein>
<evidence type="ECO:0000256" key="1">
    <source>
        <dbReference type="SAM" id="MobiDB-lite"/>
    </source>
</evidence>
<dbReference type="InterPro" id="IPR012373">
    <property type="entry name" value="Ferrdict_sens_TM"/>
</dbReference>